<feature type="domain" description="P-type" evidence="11">
    <location>
        <begin position="86"/>
        <end position="151"/>
    </location>
</feature>
<dbReference type="Pfam" id="PF13802">
    <property type="entry name" value="Gal_mutarotas_2"/>
    <property type="match status" value="1"/>
</dbReference>
<evidence type="ECO:0000256" key="9">
    <source>
        <dbReference type="RuleBase" id="RU361185"/>
    </source>
</evidence>
<feature type="transmembrane region" description="Helical" evidence="10">
    <location>
        <begin position="30"/>
        <end position="52"/>
    </location>
</feature>
<dbReference type="GO" id="GO:0005975">
    <property type="term" value="P:carbohydrate metabolic process"/>
    <property type="evidence" value="ECO:0007669"/>
    <property type="project" value="InterPro"/>
</dbReference>
<dbReference type="Pfam" id="PF01055">
    <property type="entry name" value="Glyco_hydro_31_2nd"/>
    <property type="match status" value="1"/>
</dbReference>
<evidence type="ECO:0000256" key="6">
    <source>
        <dbReference type="ARBA" id="ARBA00023180"/>
    </source>
</evidence>
<dbReference type="SUPFAM" id="SSF57492">
    <property type="entry name" value="Trefoil"/>
    <property type="match status" value="1"/>
</dbReference>
<evidence type="ECO:0000256" key="1">
    <source>
        <dbReference type="ARBA" id="ARBA00004370"/>
    </source>
</evidence>
<dbReference type="Pfam" id="PF00088">
    <property type="entry name" value="Trefoil"/>
    <property type="match status" value="1"/>
</dbReference>
<keyword evidence="10" id="KW-1133">Transmembrane helix</keyword>
<dbReference type="EMBL" id="GEFM01004380">
    <property type="protein sequence ID" value="JAP71416.1"/>
    <property type="molecule type" value="mRNA"/>
</dbReference>
<dbReference type="CDD" id="cd00111">
    <property type="entry name" value="Trefoil"/>
    <property type="match status" value="1"/>
</dbReference>
<name>A0A131Y096_IXORI</name>
<dbReference type="InterPro" id="IPR025887">
    <property type="entry name" value="Glyco_hydro_31_N_dom"/>
</dbReference>
<dbReference type="Gene3D" id="3.20.20.80">
    <property type="entry name" value="Glycosidases"/>
    <property type="match status" value="1"/>
</dbReference>
<evidence type="ECO:0000256" key="7">
    <source>
        <dbReference type="ARBA" id="ARBA00023295"/>
    </source>
</evidence>
<dbReference type="InterPro" id="IPR013780">
    <property type="entry name" value="Glyco_hydro_b"/>
</dbReference>
<dbReference type="PANTHER" id="PTHR22762:SF131">
    <property type="entry name" value="GLYCOSIDE HYDROLASE FAMILY 31 N-TERMINAL DOMAIN-CONTAINING PROTEIN"/>
    <property type="match status" value="1"/>
</dbReference>
<dbReference type="GO" id="GO:0030246">
    <property type="term" value="F:carbohydrate binding"/>
    <property type="evidence" value="ECO:0007669"/>
    <property type="project" value="InterPro"/>
</dbReference>
<evidence type="ECO:0000256" key="5">
    <source>
        <dbReference type="ARBA" id="ARBA00023157"/>
    </source>
</evidence>
<dbReference type="InterPro" id="IPR017853">
    <property type="entry name" value="GH"/>
</dbReference>
<sequence length="989" mass="112650">SSATTTAAGDMTKSRCCDDDFSALSTKLRCLLVVAVVLIVLTAVFLPLYYLVFRPYFAQFWTTLFGSPVPGSHPDETSSEVPIWQAQCPEVPVLEWNRFDCYPDDPKVTQKRCEERGCCWVRTDIDAAVDKERLGKREFFRDPIPMCIFPRNYGYVISGPEESVFGGFQLPLQRIPAPSRYGDDITHLKVLVEMQTPYRLRVKIYDPSDDRYEVPDPVIPVESALDSQLSPGAQVQMYAASYNLGQDTFSIKVRRAETGTVLFDTSVGALTFAHQFLQLSAAIPSNRVYGLGEHMHERFAHDTHWRTWSIFSRDAYPEDFSNLYGSHPMYMCVENDLKAHAVLLLNSNAMDIQLQPAPAVTFRTTGGVLDFYFFLGPTPEDVVKQYTEAVGRPMMPPYWALGFHLGRWGYRTTEFVRDVQKKMRDMDMPQDVIHLDKDYQSNYRVFTLDQSSFAKLPQLVRNLRNMGQRVMLVIEPAVGTAKDKGAYSVHDTGERLGVFVNNTWGAVPIEGQGWPGAVVFPDFGNPNTQSWWTEQLHHFRDTLPFDGIWISANEPSNYANGSTSGCLHDNLNRPPYIPKIKGSSLFERTLCMDAVHWLKGRKHHHYNVHSLYGHTMAVATDNSLKELFGARRSLVMSRSTFVGSGRYVGHWLGDNASRWPDMARSLPAILDFSLFGIPLVGADVCGFYDDAQEELCLRWTQLGIFYPLFRNNNAIDSTAQDPSAFSEEFQAVVRRALRVRYELLPFLYTLFHHAHTRGSTVARPLFHVFPDDPTAFDVDRQFMWGESLLITPVLEQGVVSVEGYFPAGTWYDYHTGRQFSQADKGQWLTVYSPISDPERPCNLHLRSGYVFPTQAHGNTTNVSRKNPMKLIVALNSSGEAHGDLYWDDGEMRDAQTLGEYIYLTFRAANNTLNIACFQYKKLFQSTFDEVAIMAVRVLGLDRRPAKVELDGFYQLSRRQYRWHHSNKVMDLKNILIPLRKNTTVRWSMS</sequence>
<reference evidence="12" key="1">
    <citation type="submission" date="2016-02" db="EMBL/GenBank/DDBJ databases">
        <title>RNAseq analyses of the midgut from blood- or serum-fed Ixodes ricinus ticks.</title>
        <authorList>
            <person name="Perner J."/>
            <person name="Provaznik J."/>
            <person name="Schrenkova J."/>
            <person name="Urbanova V."/>
            <person name="Ribeiro J.M."/>
            <person name="Kopacek P."/>
        </authorList>
    </citation>
    <scope>NUCLEOTIDE SEQUENCE</scope>
    <source>
        <tissue evidence="12">Gut</tissue>
    </source>
</reference>
<keyword evidence="3 9" id="KW-0378">Hydrolase</keyword>
<comment type="caution">
    <text evidence="8">Lacks conserved residue(s) required for the propagation of feature annotation.</text>
</comment>
<dbReference type="GO" id="GO:0016020">
    <property type="term" value="C:membrane"/>
    <property type="evidence" value="ECO:0007669"/>
    <property type="project" value="UniProtKB-SubCell"/>
</dbReference>
<dbReference type="Gene3D" id="4.10.110.10">
    <property type="entry name" value="Spasmolytic Protein, domain 1"/>
    <property type="match status" value="1"/>
</dbReference>
<feature type="non-terminal residue" evidence="12">
    <location>
        <position position="1"/>
    </location>
</feature>
<dbReference type="SMART" id="SM00018">
    <property type="entry name" value="PD"/>
    <property type="match status" value="1"/>
</dbReference>
<evidence type="ECO:0000313" key="12">
    <source>
        <dbReference type="EMBL" id="JAP71416.1"/>
    </source>
</evidence>
<accession>A0A131Y096</accession>
<dbReference type="InterPro" id="IPR000322">
    <property type="entry name" value="Glyco_hydro_31_TIM"/>
</dbReference>
<comment type="subcellular location">
    <subcellularLocation>
        <location evidence="1">Membrane</location>
    </subcellularLocation>
</comment>
<keyword evidence="6" id="KW-0325">Glycoprotein</keyword>
<dbReference type="CDD" id="cd06602">
    <property type="entry name" value="GH31_MGAM_SI_GAA"/>
    <property type="match status" value="1"/>
</dbReference>
<dbReference type="FunFam" id="2.60.40.1760:FF:000001">
    <property type="entry name" value="Maltase-glucoamylase, intestinal"/>
    <property type="match status" value="1"/>
</dbReference>
<keyword evidence="5" id="KW-1015">Disulfide bond</keyword>
<evidence type="ECO:0000256" key="10">
    <source>
        <dbReference type="SAM" id="Phobius"/>
    </source>
</evidence>
<dbReference type="GO" id="GO:0004558">
    <property type="term" value="F:alpha-1,4-glucosidase activity"/>
    <property type="evidence" value="ECO:0007669"/>
    <property type="project" value="TreeGrafter"/>
</dbReference>
<evidence type="ECO:0000256" key="4">
    <source>
        <dbReference type="ARBA" id="ARBA00023136"/>
    </source>
</evidence>
<protein>
    <submittedName>
        <fullName evidence="12">Putative glucosidase ii catalytic alpha subunit</fullName>
    </submittedName>
</protein>
<dbReference type="InterPro" id="IPR048395">
    <property type="entry name" value="Glyco_hydro_31_C"/>
</dbReference>
<dbReference type="SUPFAM" id="SSF74650">
    <property type="entry name" value="Galactose mutarotase-like"/>
    <property type="match status" value="1"/>
</dbReference>
<keyword evidence="7 9" id="KW-0326">Glycosidase</keyword>
<dbReference type="AlphaFoldDB" id="A0A131Y096"/>
<organism evidence="12">
    <name type="scientific">Ixodes ricinus</name>
    <name type="common">Common tick</name>
    <name type="synonym">Acarus ricinus</name>
    <dbReference type="NCBI Taxonomy" id="34613"/>
    <lineage>
        <taxon>Eukaryota</taxon>
        <taxon>Metazoa</taxon>
        <taxon>Ecdysozoa</taxon>
        <taxon>Arthropoda</taxon>
        <taxon>Chelicerata</taxon>
        <taxon>Arachnida</taxon>
        <taxon>Acari</taxon>
        <taxon>Parasitiformes</taxon>
        <taxon>Ixodida</taxon>
        <taxon>Ixodoidea</taxon>
        <taxon>Ixodidae</taxon>
        <taxon>Ixodinae</taxon>
        <taxon>Ixodes</taxon>
    </lineage>
</organism>
<dbReference type="Pfam" id="PF21365">
    <property type="entry name" value="Glyco_hydro_31_3rd"/>
    <property type="match status" value="1"/>
</dbReference>
<dbReference type="FunFam" id="2.60.40.1180:FF:000001">
    <property type="entry name" value="Maltase-glucoamylase, intestinal"/>
    <property type="match status" value="1"/>
</dbReference>
<dbReference type="InterPro" id="IPR011013">
    <property type="entry name" value="Gal_mutarotase_sf_dom"/>
</dbReference>
<dbReference type="PANTHER" id="PTHR22762">
    <property type="entry name" value="ALPHA-GLUCOSIDASE"/>
    <property type="match status" value="1"/>
</dbReference>
<proteinExistence type="evidence at transcript level"/>
<evidence type="ECO:0000256" key="3">
    <source>
        <dbReference type="ARBA" id="ARBA00022801"/>
    </source>
</evidence>
<dbReference type="InterPro" id="IPR000519">
    <property type="entry name" value="P_trefoil_dom"/>
</dbReference>
<dbReference type="SUPFAM" id="SSF51445">
    <property type="entry name" value="(Trans)glycosidases"/>
    <property type="match status" value="1"/>
</dbReference>
<dbReference type="PROSITE" id="PS51448">
    <property type="entry name" value="P_TREFOIL_2"/>
    <property type="match status" value="1"/>
</dbReference>
<evidence type="ECO:0000256" key="8">
    <source>
        <dbReference type="PROSITE-ProRule" id="PRU00779"/>
    </source>
</evidence>
<dbReference type="Gene3D" id="2.60.40.1760">
    <property type="entry name" value="glycosyl hydrolase (family 31)"/>
    <property type="match status" value="1"/>
</dbReference>
<evidence type="ECO:0000256" key="2">
    <source>
        <dbReference type="ARBA" id="ARBA00007806"/>
    </source>
</evidence>
<keyword evidence="10" id="KW-0812">Transmembrane</keyword>
<comment type="similarity">
    <text evidence="2 9">Belongs to the glycosyl hydrolase 31 family.</text>
</comment>
<dbReference type="CDD" id="cd14752">
    <property type="entry name" value="GH31_N"/>
    <property type="match status" value="1"/>
</dbReference>
<evidence type="ECO:0000259" key="11">
    <source>
        <dbReference type="PROSITE" id="PS51448"/>
    </source>
</evidence>
<dbReference type="Gene3D" id="2.60.40.1180">
    <property type="entry name" value="Golgi alpha-mannosidase II"/>
    <property type="match status" value="2"/>
</dbReference>
<keyword evidence="4 10" id="KW-0472">Membrane</keyword>
<dbReference type="SUPFAM" id="SSF51011">
    <property type="entry name" value="Glycosyl hydrolase domain"/>
    <property type="match status" value="1"/>
</dbReference>
<dbReference type="InterPro" id="IPR044913">
    <property type="entry name" value="P_trefoil_dom_sf"/>
</dbReference>